<protein>
    <submittedName>
        <fullName evidence="6">Superfamily II DNA/RNA helicase required for DNA uptake (Late competence protein)</fullName>
    </submittedName>
</protein>
<feature type="domain" description="Helicase ATP-binding" evidence="4">
    <location>
        <begin position="256"/>
        <end position="408"/>
    </location>
</feature>
<dbReference type="InterPro" id="IPR001650">
    <property type="entry name" value="Helicase_C-like"/>
</dbReference>
<dbReference type="Pfam" id="PF00271">
    <property type="entry name" value="Helicase_C"/>
    <property type="match status" value="1"/>
</dbReference>
<dbReference type="STRING" id="871963.Desdi_3413"/>
<evidence type="ECO:0000259" key="5">
    <source>
        <dbReference type="PROSITE" id="PS51194"/>
    </source>
</evidence>
<dbReference type="InterPro" id="IPR014001">
    <property type="entry name" value="Helicase_ATP-bd"/>
</dbReference>
<dbReference type="PANTHER" id="PTHR30580">
    <property type="entry name" value="PRIMOSOMAL PROTEIN N"/>
    <property type="match status" value="1"/>
</dbReference>
<keyword evidence="7" id="KW-1185">Reference proteome</keyword>
<dbReference type="Proteomes" id="UP000010797">
    <property type="component" value="Chromosome"/>
</dbReference>
<dbReference type="InterPro" id="IPR011545">
    <property type="entry name" value="DEAD/DEAH_box_helicase_dom"/>
</dbReference>
<dbReference type="GO" id="GO:0043138">
    <property type="term" value="F:3'-5' DNA helicase activity"/>
    <property type="evidence" value="ECO:0007669"/>
    <property type="project" value="TreeGrafter"/>
</dbReference>
<dbReference type="EMBL" id="CP003344">
    <property type="protein sequence ID" value="AGA70799.1"/>
    <property type="molecule type" value="Genomic_DNA"/>
</dbReference>
<dbReference type="GO" id="GO:0003677">
    <property type="term" value="F:DNA binding"/>
    <property type="evidence" value="ECO:0007669"/>
    <property type="project" value="UniProtKB-KW"/>
</dbReference>
<feature type="domain" description="Helicase C-terminal" evidence="5">
    <location>
        <begin position="441"/>
        <end position="588"/>
    </location>
</feature>
<organism evidence="6 7">
    <name type="scientific">Desulfitobacterium dichloroeliminans (strain LMG P-21439 / DCA1)</name>
    <dbReference type="NCBI Taxonomy" id="871963"/>
    <lineage>
        <taxon>Bacteria</taxon>
        <taxon>Bacillati</taxon>
        <taxon>Bacillota</taxon>
        <taxon>Clostridia</taxon>
        <taxon>Eubacteriales</taxon>
        <taxon>Desulfitobacteriaceae</taxon>
        <taxon>Desulfitobacterium</taxon>
    </lineage>
</organism>
<dbReference type="Pfam" id="PF00270">
    <property type="entry name" value="DEAD"/>
    <property type="match status" value="1"/>
</dbReference>
<dbReference type="GO" id="GO:0005524">
    <property type="term" value="F:ATP binding"/>
    <property type="evidence" value="ECO:0007669"/>
    <property type="project" value="UniProtKB-KW"/>
</dbReference>
<evidence type="ECO:0000256" key="2">
    <source>
        <dbReference type="ARBA" id="ARBA00022840"/>
    </source>
</evidence>
<dbReference type="PROSITE" id="PS51194">
    <property type="entry name" value="HELICASE_CTER"/>
    <property type="match status" value="1"/>
</dbReference>
<keyword evidence="2" id="KW-0067">ATP-binding</keyword>
<dbReference type="SUPFAM" id="SSF52540">
    <property type="entry name" value="P-loop containing nucleoside triphosphate hydrolases"/>
    <property type="match status" value="1"/>
</dbReference>
<keyword evidence="6" id="KW-0347">Helicase</keyword>
<dbReference type="GO" id="GO:0006270">
    <property type="term" value="P:DNA replication initiation"/>
    <property type="evidence" value="ECO:0007669"/>
    <property type="project" value="TreeGrafter"/>
</dbReference>
<sequence>MFYILLSESVELHITPLREMSFLQEKAEVLLPGLPFGFALSLLDKMSNKKNKAEKLTSFWLRRRKGETKVLKRDRDGLKGELIKILQKKVSISQAWHWEHLESFQFDPEGKIRSRGRDAFQARMTGRLLAKTDLQRLGKECRIPYSEVLCLCHEQISKGYGEWVPAVIKDDQGWRCQRCGGTKVEEWTSIYGSTATCTECTVLGAVSSLHALYRSTCLPDIHWPKQHKIVFSPRWELSEAQKLASQEILKYVQEDSISEAVGREMLLWAACGAGKTEVCFPATAWALEQGRRVLFAAPRQDVIHDVAPRLQEDFPDLQISVLTGISPEHFASSPLVLATTHQILRFYQAFDIIYLDEMDAFPYYGNDALAWGIQQALRPEGKIVYLTATPTAESLGKVRDGKMGLIRIPARHHRRAIPMPEWRKVSEGLAPERFSHHPILKVWQWLKELVRLGPVLIFVPKISWVNAWVNLLQGEFPEWVIAGSYSTDPQRQEKIEGLRRRKYHVFVCTSILERGITFPDAQVVVLEADHKLFDERALVQMAGRVGRTRENPTGSALFLATRKTPGMEKAMVWIREQNELALAQGLID</sequence>
<evidence type="ECO:0000313" key="7">
    <source>
        <dbReference type="Proteomes" id="UP000010797"/>
    </source>
</evidence>
<dbReference type="PANTHER" id="PTHR30580:SF1">
    <property type="entry name" value="COMF OPERON PROTEIN 1"/>
    <property type="match status" value="1"/>
</dbReference>
<dbReference type="HOGENOM" id="CLU_024742_3_1_9"/>
<dbReference type="eggNOG" id="COG4098">
    <property type="taxonomic scope" value="Bacteria"/>
</dbReference>
<dbReference type="SMART" id="SM00487">
    <property type="entry name" value="DEXDc"/>
    <property type="match status" value="1"/>
</dbReference>
<name>L0FAF3_DESDL</name>
<dbReference type="PROSITE" id="PS51192">
    <property type="entry name" value="HELICASE_ATP_BIND_1"/>
    <property type="match status" value="1"/>
</dbReference>
<evidence type="ECO:0000313" key="6">
    <source>
        <dbReference type="EMBL" id="AGA70799.1"/>
    </source>
</evidence>
<keyword evidence="1" id="KW-0547">Nucleotide-binding</keyword>
<dbReference type="OrthoDB" id="2077914at2"/>
<proteinExistence type="predicted"/>
<dbReference type="KEGG" id="ddl:Desdi_3413"/>
<evidence type="ECO:0000259" key="4">
    <source>
        <dbReference type="PROSITE" id="PS51192"/>
    </source>
</evidence>
<dbReference type="GO" id="GO:0006310">
    <property type="term" value="P:DNA recombination"/>
    <property type="evidence" value="ECO:0007669"/>
    <property type="project" value="TreeGrafter"/>
</dbReference>
<dbReference type="RefSeq" id="WP_015263755.1">
    <property type="nucleotide sequence ID" value="NC_019903.1"/>
</dbReference>
<gene>
    <name evidence="6" type="ordered locus">Desdi_3413</name>
</gene>
<dbReference type="InterPro" id="IPR027417">
    <property type="entry name" value="P-loop_NTPase"/>
</dbReference>
<dbReference type="Gene3D" id="3.40.50.300">
    <property type="entry name" value="P-loop containing nucleotide triphosphate hydrolases"/>
    <property type="match status" value="2"/>
</dbReference>
<dbReference type="AlphaFoldDB" id="L0FAF3"/>
<keyword evidence="6" id="KW-0378">Hydrolase</keyword>
<accession>L0FAF3</accession>
<evidence type="ECO:0000256" key="1">
    <source>
        <dbReference type="ARBA" id="ARBA00022741"/>
    </source>
</evidence>
<keyword evidence="3" id="KW-0238">DNA-binding</keyword>
<evidence type="ECO:0000256" key="3">
    <source>
        <dbReference type="ARBA" id="ARBA00023125"/>
    </source>
</evidence>
<dbReference type="GO" id="GO:0006302">
    <property type="term" value="P:double-strand break repair"/>
    <property type="evidence" value="ECO:0007669"/>
    <property type="project" value="TreeGrafter"/>
</dbReference>
<reference evidence="7" key="1">
    <citation type="submission" date="2012-02" db="EMBL/GenBank/DDBJ databases">
        <title>Complete sequence of Desulfitobacterium dichloroeliminans LMG P-21439.</title>
        <authorList>
            <person name="Lucas S."/>
            <person name="Han J."/>
            <person name="Lapidus A."/>
            <person name="Cheng J.-F."/>
            <person name="Goodwin L."/>
            <person name="Pitluck S."/>
            <person name="Peters L."/>
            <person name="Ovchinnikova G."/>
            <person name="Teshima H."/>
            <person name="Detter J.C."/>
            <person name="Han C."/>
            <person name="Tapia R."/>
            <person name="Land M."/>
            <person name="Hauser L."/>
            <person name="Kyrpides N."/>
            <person name="Ivanova N."/>
            <person name="Pagani I."/>
            <person name="Kruse T."/>
            <person name="de Vos W.M."/>
            <person name="Boon N."/>
            <person name="Smidt H."/>
            <person name="Woyke T."/>
        </authorList>
    </citation>
    <scope>NUCLEOTIDE SEQUENCE [LARGE SCALE GENOMIC DNA]</scope>
    <source>
        <strain evidence="7">LMG P-21439 / DCA1</strain>
    </source>
</reference>
<dbReference type="SMART" id="SM00490">
    <property type="entry name" value="HELICc"/>
    <property type="match status" value="1"/>
</dbReference>